<keyword evidence="1" id="KW-0227">DNA damage</keyword>
<evidence type="ECO:0000313" key="5">
    <source>
        <dbReference type="Ensembl" id="ENSPTEP00000017234.1"/>
    </source>
</evidence>
<name>A0A8C9H7N8_9PRIM</name>
<dbReference type="SUPFAM" id="SSF52141">
    <property type="entry name" value="Uracil-DNA glycosylase-like"/>
    <property type="match status" value="1"/>
</dbReference>
<keyword evidence="2" id="KW-0378">Hydrolase</keyword>
<accession>A0A8C9H7N8</accession>
<evidence type="ECO:0000256" key="2">
    <source>
        <dbReference type="ARBA" id="ARBA00022801"/>
    </source>
</evidence>
<dbReference type="PANTHER" id="PTHR13235">
    <property type="entry name" value="SINGLE-STRAND SELECTIVE MONOFUNCTIONAL URACIL DNA GLYCOSYLASE"/>
    <property type="match status" value="1"/>
</dbReference>
<dbReference type="Ensembl" id="ENSPTET00000025441.1">
    <property type="protein sequence ID" value="ENSPTEP00000017234.1"/>
    <property type="gene ID" value="ENSPTEG00000018764.1"/>
</dbReference>
<dbReference type="GO" id="GO:0006284">
    <property type="term" value="P:base-excision repair"/>
    <property type="evidence" value="ECO:0007669"/>
    <property type="project" value="InterPro"/>
</dbReference>
<keyword evidence="4" id="KW-0234">DNA repair</keyword>
<evidence type="ECO:0000256" key="4">
    <source>
        <dbReference type="ARBA" id="ARBA00023204"/>
    </source>
</evidence>
<dbReference type="Proteomes" id="UP000694416">
    <property type="component" value="Unplaced"/>
</dbReference>
<protein>
    <recommendedName>
        <fullName evidence="7">Single-strand selective monofunctional uracil DNA glycosylase</fullName>
    </recommendedName>
</protein>
<evidence type="ECO:0000256" key="1">
    <source>
        <dbReference type="ARBA" id="ARBA00022763"/>
    </source>
</evidence>
<dbReference type="AlphaFoldDB" id="A0A8C9H7N8"/>
<sequence>MVVAQTFSLGTLHEPAGTQREPQLCPQGLAEGFLEEEFWLNAELSQLQFLASAGLIHHPVEYCIRATSQLCDSLLPGPKEVLFLGTNPGPFMNMVWDWLGIGGPVLTPPQEHPKQSVLGLGCSVRGECGARLWGFSLEPLSREPQYLRSVG</sequence>
<dbReference type="InterPro" id="IPR036895">
    <property type="entry name" value="Uracil-DNA_glycosylase-like_sf"/>
</dbReference>
<organism evidence="5 6">
    <name type="scientific">Piliocolobus tephrosceles</name>
    <name type="common">Ugandan red Colobus</name>
    <dbReference type="NCBI Taxonomy" id="591936"/>
    <lineage>
        <taxon>Eukaryota</taxon>
        <taxon>Metazoa</taxon>
        <taxon>Chordata</taxon>
        <taxon>Craniata</taxon>
        <taxon>Vertebrata</taxon>
        <taxon>Euteleostomi</taxon>
        <taxon>Mammalia</taxon>
        <taxon>Eutheria</taxon>
        <taxon>Euarchontoglires</taxon>
        <taxon>Primates</taxon>
        <taxon>Haplorrhini</taxon>
        <taxon>Catarrhini</taxon>
        <taxon>Cercopithecidae</taxon>
        <taxon>Colobinae</taxon>
        <taxon>Piliocolobus</taxon>
    </lineage>
</organism>
<keyword evidence="6" id="KW-1185">Reference proteome</keyword>
<dbReference type="GO" id="GO:0017065">
    <property type="term" value="F:single-strand selective uracil DNA N-glycosylase activity"/>
    <property type="evidence" value="ECO:0007669"/>
    <property type="project" value="InterPro"/>
</dbReference>
<evidence type="ECO:0000313" key="6">
    <source>
        <dbReference type="Proteomes" id="UP000694416"/>
    </source>
</evidence>
<evidence type="ECO:0000256" key="3">
    <source>
        <dbReference type="ARBA" id="ARBA00023125"/>
    </source>
</evidence>
<reference evidence="5" key="1">
    <citation type="submission" date="2025-08" db="UniProtKB">
        <authorList>
            <consortium name="Ensembl"/>
        </authorList>
    </citation>
    <scope>IDENTIFICATION</scope>
</reference>
<dbReference type="Gene3D" id="3.40.470.10">
    <property type="entry name" value="Uracil-DNA glycosylase-like domain"/>
    <property type="match status" value="1"/>
</dbReference>
<dbReference type="InterPro" id="IPR039134">
    <property type="entry name" value="SMUG1"/>
</dbReference>
<dbReference type="GO" id="GO:0000703">
    <property type="term" value="F:oxidized pyrimidine nucleobase lesion DNA N-glycosylase activity"/>
    <property type="evidence" value="ECO:0007669"/>
    <property type="project" value="TreeGrafter"/>
</dbReference>
<keyword evidence="3" id="KW-0238">DNA-binding</keyword>
<dbReference type="PANTHER" id="PTHR13235:SF2">
    <property type="entry name" value="SINGLE-STRAND SELECTIVE MONOFUNCTIONAL URACIL DNA GLYCOSYLASE"/>
    <property type="match status" value="1"/>
</dbReference>
<dbReference type="GO" id="GO:0003677">
    <property type="term" value="F:DNA binding"/>
    <property type="evidence" value="ECO:0007669"/>
    <property type="project" value="UniProtKB-KW"/>
</dbReference>
<evidence type="ECO:0008006" key="7">
    <source>
        <dbReference type="Google" id="ProtNLM"/>
    </source>
</evidence>
<reference evidence="5" key="2">
    <citation type="submission" date="2025-09" db="UniProtKB">
        <authorList>
            <consortium name="Ensembl"/>
        </authorList>
    </citation>
    <scope>IDENTIFICATION</scope>
</reference>
<proteinExistence type="predicted"/>